<name>A0AAW2YZX9_9EUKA</name>
<feature type="chain" id="PRO_5043587651" evidence="1">
    <location>
        <begin position="20"/>
        <end position="195"/>
    </location>
</feature>
<evidence type="ECO:0000313" key="3">
    <source>
        <dbReference type="Proteomes" id="UP001431209"/>
    </source>
</evidence>
<gene>
    <name evidence="2" type="ORF">AKO1_014987</name>
</gene>
<keyword evidence="1" id="KW-0732">Signal</keyword>
<keyword evidence="3" id="KW-1185">Reference proteome</keyword>
<evidence type="ECO:0000256" key="1">
    <source>
        <dbReference type="SAM" id="SignalP"/>
    </source>
</evidence>
<comment type="caution">
    <text evidence="2">The sequence shown here is derived from an EMBL/GenBank/DDBJ whole genome shotgun (WGS) entry which is preliminary data.</text>
</comment>
<protein>
    <submittedName>
        <fullName evidence="2">Uncharacterized protein</fullName>
    </submittedName>
</protein>
<dbReference type="EMBL" id="JAOPGA020000927">
    <property type="protein sequence ID" value="KAL0483077.1"/>
    <property type="molecule type" value="Genomic_DNA"/>
</dbReference>
<proteinExistence type="predicted"/>
<sequence>MKATAILLLFAFVLVGVYASSSFSDKRRLTRGRAQRNLRPQPTTEAPVEVESDNFKSKMVLLLAEIKGIKDSMQRIQVKEGDDDEKVALKEIVLHYLGSKLKQYTAKLMANRDRINREVLREKCTKTFGNKFQEESDNAFTDKFKSLAKKAIEKAKKIWQNLDKCEFCRKGCTLFEDHQQTECSMGCDLVCAGQA</sequence>
<feature type="signal peptide" evidence="1">
    <location>
        <begin position="1"/>
        <end position="19"/>
    </location>
</feature>
<evidence type="ECO:0000313" key="2">
    <source>
        <dbReference type="EMBL" id="KAL0483077.1"/>
    </source>
</evidence>
<organism evidence="2 3">
    <name type="scientific">Acrasis kona</name>
    <dbReference type="NCBI Taxonomy" id="1008807"/>
    <lineage>
        <taxon>Eukaryota</taxon>
        <taxon>Discoba</taxon>
        <taxon>Heterolobosea</taxon>
        <taxon>Tetramitia</taxon>
        <taxon>Eutetramitia</taxon>
        <taxon>Acrasidae</taxon>
        <taxon>Acrasis</taxon>
    </lineage>
</organism>
<dbReference type="Proteomes" id="UP001431209">
    <property type="component" value="Unassembled WGS sequence"/>
</dbReference>
<dbReference type="AlphaFoldDB" id="A0AAW2YZX9"/>
<accession>A0AAW2YZX9</accession>
<reference evidence="2 3" key="1">
    <citation type="submission" date="2024-03" db="EMBL/GenBank/DDBJ databases">
        <title>The Acrasis kona genome and developmental transcriptomes reveal deep origins of eukaryotic multicellular pathways.</title>
        <authorList>
            <person name="Sheikh S."/>
            <person name="Fu C.-J."/>
            <person name="Brown M.W."/>
            <person name="Baldauf S.L."/>
        </authorList>
    </citation>
    <scope>NUCLEOTIDE SEQUENCE [LARGE SCALE GENOMIC DNA]</scope>
    <source>
        <strain evidence="2 3">ATCC MYA-3509</strain>
    </source>
</reference>